<dbReference type="Gene3D" id="1.10.530.10">
    <property type="match status" value="1"/>
</dbReference>
<name>A0A127AVH5_9CAUD</name>
<evidence type="ECO:0000313" key="3">
    <source>
        <dbReference type="Proteomes" id="UP000223835"/>
    </source>
</evidence>
<dbReference type="InterPro" id="IPR023346">
    <property type="entry name" value="Lysozyme-like_dom_sf"/>
</dbReference>
<sequence>MALDLSGLTQDQQIAKAAAYAGVPESIVRGQWRVESGNGRAIKDADGMIRSKAGAQGDFQVMPTTQATWEARNGRKYDMRNFQDSIELYADIMRENMQLANGDVTKALRIYQGGTNQKNWGQENAAYAPSVLGGASAPAVSAQPRSLTTAQADLNAAWQGNPNMRDRTWSGASIPDAWTGAPIEGRNALASAAKEHIGKIRAGIAELSMGQVAQEGGTAAEAVGRAQAVRASDQVVPWWVRQEVDVLNTDARKSLLDQTEQALAQDRSDEELRNSLTFLDKWGAAFDSGIGAAISNQLAREDENVPEGWKYDPKEWEKSWMTADELEDIRDAAYSPNELKYVSDRQYIRRSSMRIKDQQTGWSSFGYDLVAGFTDPGNWAIGGATAAGAKMLGVGSAALVAEGRVGASLASAVGENVVGSVVTDAGLVGMGERRNFADFMTDAAFATTIGTAMHIPGVRSASQIRDKATIDLSAGNAAAYGEAWSADLKARAVAELGENANPVLVNSRIHQLAKQEAVDWLRAGMADVPDDFRIFARPDVQETTTTAGTTGALARDVDNVDATTGRYNDSVGGLVDQHDPLLERAWKTAGLRGGNVDGVLKYLESNATIPEDVRAIANALKRGGRLSTVKIVPESELDKWFAGANMGPGMRVAGGYNPGVDAMAMRYYTPEVVVHEMLHAATLRELRSNSVFGQEMDDLLTHINNSIGSVDSTLTTAAMETRINQPKAGFLANTGELISYGLTNRAVQAVLRQMPAPGNTRPNAWEWLKDKIARVMGLKNQESALERLMSVVGDNLGAEVRDTQAGTRQTRGMLANSIFTSNRERKAFYQRTGLDKSVSDDAMRVQIAEVVARSERFSAQYGIDAAKLSTIMQRFGLEATSTTLMSSKSPVARMLAITLLENPEGAAGRHSTAAMDRHGRFESFMGTRPRQWEAAYRLWRADVRGIGAIKDFATGWKARADFEYAVKLYRETRFNGGDIPDAHETVKAMARELDRGYNRMAAEQRAAGTVGAQRLPEEDVEGYESRTWLGGSIAAAGPVRREGIRQAMRDQFEVMGELYGDDFLEKFATKYLERIERKAAGIIEAPGQVFSESQADTLRDTLRAMSLNEEEIQKVMGKYSRGGAKHTKARIDLDVTKQYEDAEGKFRLMDYLDNRVMDNYRKYAGRVSGDIALAKHGILGDAGINVAKEAMRLTGANDVELKAFDQVMSEFLGRPVGTGDPTVLANARLLTSAIQLGGAGINQAAEYSNGLAAVGAAGVADAIRIAPRMRGEIMRILKGEDSGNQILDGFEFISGRGFGLAGYDLHMFNSLDTQASMYGSERAGFLTSLVQKAAHANRILSGQRAVLAVQQRGFAEVLIAKGVKFLRDGAEADTALKDMGIDDNLLNRLRATQDQVVRWGADGKLEAVDPRNVEGLADRQAWLAFYNAINRGTSQILQDTFIGETGKWAHNGWLKLLFQHRTFSLVAQQKQLGRYVGNYGAWQTAGLIAAAMAVAAPLQALRVLSRVALMNDQEREEAIDQNILSPLALGKATLNYVSATGMLNDVLDVGTGVAGGWYEYATDTQGPTWLKQLAGGQFGNRKEVIGGQFAPSLGVINDFAQGIAGKPENLADVIPGGRLPMVIPLLKGAASQWNEE</sequence>
<evidence type="ECO:0000259" key="1">
    <source>
        <dbReference type="Pfam" id="PF01464"/>
    </source>
</evidence>
<keyword evidence="3" id="KW-1185">Reference proteome</keyword>
<accession>A0A127AVH5</accession>
<dbReference type="RefSeq" id="YP_009275461.1">
    <property type="nucleotide sequence ID" value="NC_030928.1"/>
</dbReference>
<dbReference type="Pfam" id="PF01464">
    <property type="entry name" value="SLT"/>
    <property type="match status" value="1"/>
</dbReference>
<evidence type="ECO:0000313" key="2">
    <source>
        <dbReference type="EMBL" id="AMM44659.1"/>
    </source>
</evidence>
<proteinExistence type="predicted"/>
<dbReference type="SUPFAM" id="SSF53955">
    <property type="entry name" value="Lysozyme-like"/>
    <property type="match status" value="1"/>
</dbReference>
<dbReference type="GeneID" id="40066147"/>
<protein>
    <recommendedName>
        <fullName evidence="1">Transglycosylase SLT domain-containing protein</fullName>
    </recommendedName>
</protein>
<dbReference type="Proteomes" id="UP000223835">
    <property type="component" value="Segment"/>
</dbReference>
<dbReference type="InterPro" id="IPR008258">
    <property type="entry name" value="Transglycosylase_SLT_dom_1"/>
</dbReference>
<feature type="domain" description="Transglycosylase SLT" evidence="1">
    <location>
        <begin position="14"/>
        <end position="126"/>
    </location>
</feature>
<reference evidence="2 3" key="1">
    <citation type="journal article" date="2016" name="Genome Announc.">
        <title>Complete Genome Sequences of Lytic Bacteriophages of Xanthomonas arboricola pv. juglandis.</title>
        <authorList>
            <person name="Retamales J."/>
            <person name="Vasquez I."/>
            <person name="Santos L."/>
            <person name="Segovia C."/>
            <person name="Ayala M."/>
            <person name="Alvarado R."/>
            <person name="Nunez P."/>
            <person name="Santander J."/>
        </authorList>
    </citation>
    <scope>NUCLEOTIDE SEQUENCE [LARGE SCALE GENOMIC DNA]</scope>
</reference>
<organism evidence="2 3">
    <name type="scientific">Xanthomonas phage f20-Xaj</name>
    <dbReference type="NCBI Taxonomy" id="1784979"/>
    <lineage>
        <taxon>Viruses</taxon>
        <taxon>Duplodnaviria</taxon>
        <taxon>Heunggongvirae</taxon>
        <taxon>Uroviricota</taxon>
        <taxon>Caudoviricetes</taxon>
        <taxon>Autographivirales</taxon>
        <taxon>Autonotataviridae</taxon>
        <taxon>Gujervirinae</taxon>
        <taxon>Pradovirus</taxon>
        <taxon>Pradovirus f20</taxon>
    </lineage>
</organism>
<dbReference type="KEGG" id="vg:40066147"/>
<dbReference type="EMBL" id="KU595432">
    <property type="protein sequence ID" value="AMM44659.1"/>
    <property type="molecule type" value="Genomic_DNA"/>
</dbReference>